<sequence>MARVFIGTSGWVYGSWKGRFYPDNLPDKQRLSFYAERFATTEVNYSYYHVPSDATYRRWAGLVPPHFLFALKANRIITHMGRLGQVEESWRSFVQGACILGQRLGPILLQLPPSFGQNLSRLEAFLELTKRMSQSVRLAFEFRHVSWFAEDTYRLLRNYHAALCIADSASRPRHNVVTADFAYLRYHGRAPREAPCYRDDELMEEARFIEGLARQGVDTYAYFNNDADGHAPANAGRLNELLGAARYAADLKTFHLADSCSCAS</sequence>
<dbReference type="PANTHER" id="PTHR30348:SF4">
    <property type="entry name" value="DUF72 DOMAIN-CONTAINING PROTEIN"/>
    <property type="match status" value="1"/>
</dbReference>
<dbReference type="KEGG" id="nmv:NITMOv2_3726"/>
<dbReference type="STRING" id="42253.NITMOv2_3726"/>
<name>A0A0K2GGM6_NITMO</name>
<dbReference type="RefSeq" id="WP_053381021.1">
    <property type="nucleotide sequence ID" value="NZ_CP011801.1"/>
</dbReference>
<dbReference type="Pfam" id="PF01904">
    <property type="entry name" value="DUF72"/>
    <property type="match status" value="1"/>
</dbReference>
<proteinExistence type="predicted"/>
<reference evidence="1 2" key="1">
    <citation type="journal article" date="2015" name="Proc. Natl. Acad. Sci. U.S.A.">
        <title>Expanded metabolic versatility of ubiquitous nitrite-oxidizing bacteria from the genus Nitrospira.</title>
        <authorList>
            <person name="Koch H."/>
            <person name="Lucker S."/>
            <person name="Albertsen M."/>
            <person name="Kitzinger K."/>
            <person name="Herbold C."/>
            <person name="Spieck E."/>
            <person name="Nielsen P.H."/>
            <person name="Wagner M."/>
            <person name="Daims H."/>
        </authorList>
    </citation>
    <scope>NUCLEOTIDE SEQUENCE [LARGE SCALE GENOMIC DNA]</scope>
    <source>
        <strain evidence="1 2">NSP M-1</strain>
    </source>
</reference>
<dbReference type="PANTHER" id="PTHR30348">
    <property type="entry name" value="UNCHARACTERIZED PROTEIN YECE"/>
    <property type="match status" value="1"/>
</dbReference>
<dbReference type="Proteomes" id="UP000069205">
    <property type="component" value="Chromosome"/>
</dbReference>
<accession>A0A0K2GGM6</accession>
<keyword evidence="2" id="KW-1185">Reference proteome</keyword>
<evidence type="ECO:0008006" key="3">
    <source>
        <dbReference type="Google" id="ProtNLM"/>
    </source>
</evidence>
<dbReference type="AlphaFoldDB" id="A0A0K2GGM6"/>
<evidence type="ECO:0000313" key="2">
    <source>
        <dbReference type="Proteomes" id="UP000069205"/>
    </source>
</evidence>
<dbReference type="InterPro" id="IPR036520">
    <property type="entry name" value="UPF0759_sf"/>
</dbReference>
<dbReference type="Gene3D" id="3.20.20.410">
    <property type="entry name" value="Protein of unknown function UPF0759"/>
    <property type="match status" value="1"/>
</dbReference>
<dbReference type="OrthoDB" id="9780310at2"/>
<organism evidence="1 2">
    <name type="scientific">Nitrospira moscoviensis</name>
    <dbReference type="NCBI Taxonomy" id="42253"/>
    <lineage>
        <taxon>Bacteria</taxon>
        <taxon>Pseudomonadati</taxon>
        <taxon>Nitrospirota</taxon>
        <taxon>Nitrospiria</taxon>
        <taxon>Nitrospirales</taxon>
        <taxon>Nitrospiraceae</taxon>
        <taxon>Nitrospira</taxon>
    </lineage>
</organism>
<protein>
    <recommendedName>
        <fullName evidence="3">DUF72 domain-containing protein</fullName>
    </recommendedName>
</protein>
<dbReference type="EMBL" id="CP011801">
    <property type="protein sequence ID" value="ALA60118.1"/>
    <property type="molecule type" value="Genomic_DNA"/>
</dbReference>
<evidence type="ECO:0000313" key="1">
    <source>
        <dbReference type="EMBL" id="ALA60118.1"/>
    </source>
</evidence>
<dbReference type="PATRIC" id="fig|42253.5.peg.3676"/>
<gene>
    <name evidence="1" type="ORF">NITMOv2_3726</name>
</gene>
<dbReference type="InterPro" id="IPR002763">
    <property type="entry name" value="DUF72"/>
</dbReference>
<dbReference type="SUPFAM" id="SSF117396">
    <property type="entry name" value="TM1631-like"/>
    <property type="match status" value="1"/>
</dbReference>